<sequence>MENLNYAEAIKKIILEHWQYRQQDKTVEAQILFDEERQRYLLLHVGWEDEKRIYGCPIHVEIQEDKIWIQRDFTESGIAQELIEMGIPKDKIVLGYRSPTVRQLIANHA</sequence>
<keyword evidence="2" id="KW-1185">Reference proteome</keyword>
<dbReference type="EMBL" id="JAQOSO010000054">
    <property type="protein sequence ID" value="MDJ1174344.1"/>
    <property type="molecule type" value="Genomic_DNA"/>
</dbReference>
<dbReference type="InterPro" id="IPR014968">
    <property type="entry name" value="XisI"/>
</dbReference>
<dbReference type="Gene3D" id="3.30.310.110">
    <property type="entry name" value="XisI-like"/>
    <property type="match status" value="1"/>
</dbReference>
<evidence type="ECO:0000313" key="2">
    <source>
        <dbReference type="Proteomes" id="UP001235849"/>
    </source>
</evidence>
<reference evidence="1 2" key="1">
    <citation type="submission" date="2023-01" db="EMBL/GenBank/DDBJ databases">
        <title>Novel diversity within Roseofilum (Cyanobacteria; Desertifilaceae) from marine benthic mats with descriptions of four novel species.</title>
        <authorList>
            <person name="Wang Y."/>
            <person name="Berthold D.E."/>
            <person name="Hu J."/>
            <person name="Lefler F.W."/>
            <person name="Laughinghouse H.D. IV."/>
        </authorList>
    </citation>
    <scope>NUCLEOTIDE SEQUENCE [LARGE SCALE GENOMIC DNA]</scope>
    <source>
        <strain evidence="1 2">BLCC-M114</strain>
    </source>
</reference>
<dbReference type="RefSeq" id="WP_283766675.1">
    <property type="nucleotide sequence ID" value="NZ_JAQOSO010000054.1"/>
</dbReference>
<dbReference type="CDD" id="cd16382">
    <property type="entry name" value="XisI-like"/>
    <property type="match status" value="1"/>
</dbReference>
<accession>A0ABT7B590</accession>
<proteinExistence type="predicted"/>
<evidence type="ECO:0000313" key="1">
    <source>
        <dbReference type="EMBL" id="MDJ1174344.1"/>
    </source>
</evidence>
<dbReference type="InterPro" id="IPR035943">
    <property type="entry name" value="XisI-like_sf"/>
</dbReference>
<comment type="caution">
    <text evidence="1">The sequence shown here is derived from an EMBL/GenBank/DDBJ whole genome shotgun (WGS) entry which is preliminary data.</text>
</comment>
<protein>
    <submittedName>
        <fullName evidence="1">XisI protein</fullName>
    </submittedName>
</protein>
<organism evidence="1 2">
    <name type="scientific">Roseofilum capinflatum BLCC-M114</name>
    <dbReference type="NCBI Taxonomy" id="3022440"/>
    <lineage>
        <taxon>Bacteria</taxon>
        <taxon>Bacillati</taxon>
        <taxon>Cyanobacteriota</taxon>
        <taxon>Cyanophyceae</taxon>
        <taxon>Desertifilales</taxon>
        <taxon>Desertifilaceae</taxon>
        <taxon>Roseofilum</taxon>
        <taxon>Roseofilum capinflatum</taxon>
    </lineage>
</organism>
<dbReference type="SUPFAM" id="SSF143847">
    <property type="entry name" value="XisI-like"/>
    <property type="match status" value="1"/>
</dbReference>
<dbReference type="Proteomes" id="UP001235849">
    <property type="component" value="Unassembled WGS sequence"/>
</dbReference>
<gene>
    <name evidence="1" type="ORF">PMG25_09605</name>
</gene>
<name>A0ABT7B590_9CYAN</name>
<dbReference type="Pfam" id="PF08869">
    <property type="entry name" value="XisI"/>
    <property type="match status" value="1"/>
</dbReference>